<accession>A0A078B930</accession>
<evidence type="ECO:0000256" key="1">
    <source>
        <dbReference type="SAM" id="Phobius"/>
    </source>
</evidence>
<proteinExistence type="predicted"/>
<reference evidence="2 3" key="1">
    <citation type="submission" date="2014-06" db="EMBL/GenBank/DDBJ databases">
        <authorList>
            <person name="Swart Estienne"/>
        </authorList>
    </citation>
    <scope>NUCLEOTIDE SEQUENCE [LARGE SCALE GENOMIC DNA]</scope>
    <source>
        <strain evidence="2 3">130c</strain>
    </source>
</reference>
<feature type="transmembrane region" description="Helical" evidence="1">
    <location>
        <begin position="12"/>
        <end position="38"/>
    </location>
</feature>
<evidence type="ECO:0000313" key="3">
    <source>
        <dbReference type="Proteomes" id="UP000039865"/>
    </source>
</evidence>
<evidence type="ECO:0008006" key="4">
    <source>
        <dbReference type="Google" id="ProtNLM"/>
    </source>
</evidence>
<keyword evidence="1" id="KW-0472">Membrane</keyword>
<gene>
    <name evidence="2" type="primary">Contig11737.g12551</name>
    <name evidence="2" type="ORF">STYLEM_19208</name>
</gene>
<feature type="transmembrane region" description="Helical" evidence="1">
    <location>
        <begin position="80"/>
        <end position="101"/>
    </location>
</feature>
<dbReference type="EMBL" id="CCKQ01018139">
    <property type="protein sequence ID" value="CDW90068.1"/>
    <property type="molecule type" value="Genomic_DNA"/>
</dbReference>
<dbReference type="InParanoid" id="A0A078B930"/>
<evidence type="ECO:0000313" key="2">
    <source>
        <dbReference type="EMBL" id="CDW90068.1"/>
    </source>
</evidence>
<name>A0A078B930_STYLE</name>
<feature type="transmembrane region" description="Helical" evidence="1">
    <location>
        <begin position="45"/>
        <end position="68"/>
    </location>
</feature>
<dbReference type="Proteomes" id="UP000039865">
    <property type="component" value="Unassembled WGS sequence"/>
</dbReference>
<organism evidence="2 3">
    <name type="scientific">Stylonychia lemnae</name>
    <name type="common">Ciliate</name>
    <dbReference type="NCBI Taxonomy" id="5949"/>
    <lineage>
        <taxon>Eukaryota</taxon>
        <taxon>Sar</taxon>
        <taxon>Alveolata</taxon>
        <taxon>Ciliophora</taxon>
        <taxon>Intramacronucleata</taxon>
        <taxon>Spirotrichea</taxon>
        <taxon>Stichotrichia</taxon>
        <taxon>Sporadotrichida</taxon>
        <taxon>Oxytrichidae</taxon>
        <taxon>Stylonychinae</taxon>
        <taxon>Stylonychia</taxon>
    </lineage>
</organism>
<protein>
    <recommendedName>
        <fullName evidence="4">Transmembrane protein</fullName>
    </recommendedName>
</protein>
<dbReference type="AlphaFoldDB" id="A0A078B930"/>
<keyword evidence="1" id="KW-1133">Transmembrane helix</keyword>
<keyword evidence="1" id="KW-0812">Transmembrane</keyword>
<sequence>MLKNWFLVGWSAVQVILGLYSIGLLFGSIPFKVVLLYVNLGVKILVALFLSIAVIWLAQSLVIFLASQDETTQKNALWGLLYQLGLTVPSLLFMAPFWFYLEELALYIKKYYPALANFTAQVLAQKMINGDIDQNGKIIKNQITLQQTYQTKKMLATDTNNNQSQLKIIFI</sequence>
<keyword evidence="3" id="KW-1185">Reference proteome</keyword>